<protein>
    <recommendedName>
        <fullName evidence="3">Virion structural protein</fullName>
    </recommendedName>
</protein>
<evidence type="ECO:0008006" key="3">
    <source>
        <dbReference type="Google" id="ProtNLM"/>
    </source>
</evidence>
<name>A0A1H2L394_9PSED</name>
<proteinExistence type="predicted"/>
<keyword evidence="2" id="KW-1185">Reference proteome</keyword>
<evidence type="ECO:0000313" key="1">
    <source>
        <dbReference type="EMBL" id="SDU75460.1"/>
    </source>
</evidence>
<sequence length="247" mass="26432">MSDLFSFQGKIYLGTRSAQGKLVKSIWVGNAPACSVQFQTETTNKTESFSGNRLPYGRLRRGKTANITLSLDEWILENLILGLHGKSVPVTAGSATGEVLPTGIVAGDLVRLDKGFVSSVVITDSAGTPAPVPHTVESPNAGLIRLGSLTGVTPPFSAAYSYAAAQSLSIFAETPPERWLYLDGINTENNRPVLLDLYRVSFDPVGDLGLIHDEYGQLSMTGSVLYDPANANGSNMHGFGNVQWQDQ</sequence>
<dbReference type="AlphaFoldDB" id="A0A1H2L394"/>
<dbReference type="EMBL" id="LT629797">
    <property type="protein sequence ID" value="SDU75460.1"/>
    <property type="molecule type" value="Genomic_DNA"/>
</dbReference>
<dbReference type="RefSeq" id="WP_092374077.1">
    <property type="nucleotide sequence ID" value="NZ_LT629797.1"/>
</dbReference>
<evidence type="ECO:0000313" key="2">
    <source>
        <dbReference type="Proteomes" id="UP000198675"/>
    </source>
</evidence>
<organism evidence="1 2">
    <name type="scientific">Pseudomonas sihuiensis</name>
    <dbReference type="NCBI Taxonomy" id="1274359"/>
    <lineage>
        <taxon>Bacteria</taxon>
        <taxon>Pseudomonadati</taxon>
        <taxon>Pseudomonadota</taxon>
        <taxon>Gammaproteobacteria</taxon>
        <taxon>Pseudomonadales</taxon>
        <taxon>Pseudomonadaceae</taxon>
        <taxon>Pseudomonas</taxon>
    </lineage>
</organism>
<dbReference type="InterPro" id="IPR016893">
    <property type="entry name" value="UCP028589"/>
</dbReference>
<dbReference type="Proteomes" id="UP000198675">
    <property type="component" value="Chromosome I"/>
</dbReference>
<gene>
    <name evidence="1" type="ORF">SAMN05216363_0036</name>
</gene>
<accession>A0A1H2L394</accession>
<reference evidence="2" key="1">
    <citation type="submission" date="2016-10" db="EMBL/GenBank/DDBJ databases">
        <authorList>
            <person name="Varghese N."/>
            <person name="Submissions S."/>
        </authorList>
    </citation>
    <scope>NUCLEOTIDE SEQUENCE [LARGE SCALE GENOMIC DNA]</scope>
    <source>
        <strain evidence="2">KCTC 32246</strain>
    </source>
</reference>
<dbReference type="PIRSF" id="PIRSF028589">
    <property type="entry name" value="UCP028589"/>
    <property type="match status" value="1"/>
</dbReference>